<comment type="caution">
    <text evidence="3">The sequence shown here is derived from an EMBL/GenBank/DDBJ whole genome shotgun (WGS) entry which is preliminary data.</text>
</comment>
<dbReference type="InterPro" id="IPR024983">
    <property type="entry name" value="CHAT_dom"/>
</dbReference>
<sequence length="947" mass="107510">MVRNNVAPHLFAFFLILLIGHALSLPGYGRQPRMAKNPQSVEDIFQEKQHAYSSALRAGHRAEALKLARQLSELLCIMSNNQYKVGKYGQSASMAKSGLHWLAQAEADMDTLHFQLLSLTAASYGRVPQADSAAYWYSKTSGYLSVHPRLRRIITDDVCGYYMGQAYFLSRTGDLQQAFNYLQIAGELARKTGNRRLVAIIDNYIGNYFFQIRQYDQAAVYYQRALRGYKPGTVDQCWGYVILGNNDRAAQHLAAGLANLRRGQMMYSKLIAKQPQQRNVDFEIQASYYMAECLRASKQVDTAARAYRICLALHQQHYGPRGEFMAYSWLGLSHIARVKSNPWQALDFARRGSRASCYRLDAQASSADYIGTVVNEKTLYESLRLEGDIWWDEWIHQRKRPALAKAVQRYDLALTVAARLRRNLMPEESKFFLSTNVAPCIERALAGSFDLFQQTGMETDKNRLFTLMERHRTMALSDRLHEKYRMARAVPYLVIQREQSLRQQKLDLEKAAADTPPEALPDSIRKQLNYIRVESHAFLDSLEQAFPGYYALKYETRPVSVEYVQQQLPEQAGYLGYFVSDQFVIGFLITKTGSHVFRRQLPRHFSETVTHLWQSVRRDPGMFIYTGQNSATALHRTLIHPIENQLRSIERLITARDGLLHYIPFDLLTPSVSSTSYLGEQIAISYAYSAELTFARLDSLPTIPPRITGYAPYYQSIQTSDTLLPLRESLAEVRAWGGRILAGPEATKDTFIRAVKQSDVIVLATHAQADGQKSERSYVAFYPNGTDYRLRAVEIATLSLEQLKLVVLSACHGNAGVIQQSEGLLSLARAFRMAGCRTILTTSWSASDESTAALNTLFLQHLLRGLPTDLALQKARSDFRTDKRFRRWNHPYHWANFTLIGTPVTLYPASGEQTPVKWIGGLCLLCLTGAGFFFWRQLHLSKQAQAL</sequence>
<reference evidence="3 4" key="1">
    <citation type="submission" date="2019-01" db="EMBL/GenBank/DDBJ databases">
        <title>Spirosoma flava sp. nov., a propanil-degrading bacterium isolated from herbicide-contaminated soil.</title>
        <authorList>
            <person name="Zhang L."/>
            <person name="Jiang J.-D."/>
        </authorList>
    </citation>
    <scope>NUCLEOTIDE SEQUENCE [LARGE SCALE GENOMIC DNA]</scope>
    <source>
        <strain evidence="3 4">TY50</strain>
    </source>
</reference>
<gene>
    <name evidence="3" type="ORF">EQG79_09245</name>
</gene>
<accession>A0A4Q2UQU7</accession>
<dbReference type="Proteomes" id="UP000290407">
    <property type="component" value="Unassembled WGS sequence"/>
</dbReference>
<protein>
    <submittedName>
        <fullName evidence="3">CHAT domain-containing protein</fullName>
    </submittedName>
</protein>
<keyword evidence="1" id="KW-0472">Membrane</keyword>
<keyword evidence="1" id="KW-0812">Transmembrane</keyword>
<dbReference type="InterPro" id="IPR011990">
    <property type="entry name" value="TPR-like_helical_dom_sf"/>
</dbReference>
<evidence type="ECO:0000259" key="2">
    <source>
        <dbReference type="Pfam" id="PF12770"/>
    </source>
</evidence>
<feature type="transmembrane region" description="Helical" evidence="1">
    <location>
        <begin position="918"/>
        <end position="935"/>
    </location>
</feature>
<dbReference type="Gene3D" id="1.25.40.10">
    <property type="entry name" value="Tetratricopeptide repeat domain"/>
    <property type="match status" value="1"/>
</dbReference>
<dbReference type="EMBL" id="SBLB01000002">
    <property type="protein sequence ID" value="RYC70045.1"/>
    <property type="molecule type" value="Genomic_DNA"/>
</dbReference>
<dbReference type="PANTHER" id="PTHR10098">
    <property type="entry name" value="RAPSYN-RELATED"/>
    <property type="match status" value="1"/>
</dbReference>
<name>A0A4Q2UQU7_9BACT</name>
<dbReference type="PANTHER" id="PTHR10098:SF108">
    <property type="entry name" value="TETRATRICOPEPTIDE REPEAT PROTEIN 28"/>
    <property type="match status" value="1"/>
</dbReference>
<evidence type="ECO:0000313" key="4">
    <source>
        <dbReference type="Proteomes" id="UP000290407"/>
    </source>
</evidence>
<dbReference type="SUPFAM" id="SSF48452">
    <property type="entry name" value="TPR-like"/>
    <property type="match status" value="2"/>
</dbReference>
<dbReference type="AlphaFoldDB" id="A0A4Q2UQU7"/>
<feature type="domain" description="CHAT" evidence="2">
    <location>
        <begin position="629"/>
        <end position="901"/>
    </location>
</feature>
<organism evidence="3 4">
    <name type="scientific">Spirosoma sordidisoli</name>
    <dbReference type="NCBI Taxonomy" id="2502893"/>
    <lineage>
        <taxon>Bacteria</taxon>
        <taxon>Pseudomonadati</taxon>
        <taxon>Bacteroidota</taxon>
        <taxon>Cytophagia</taxon>
        <taxon>Cytophagales</taxon>
        <taxon>Cytophagaceae</taxon>
        <taxon>Spirosoma</taxon>
    </lineage>
</organism>
<evidence type="ECO:0000313" key="3">
    <source>
        <dbReference type="EMBL" id="RYC70045.1"/>
    </source>
</evidence>
<dbReference type="Pfam" id="PF12770">
    <property type="entry name" value="CHAT"/>
    <property type="match status" value="1"/>
</dbReference>
<evidence type="ECO:0000256" key="1">
    <source>
        <dbReference type="SAM" id="Phobius"/>
    </source>
</evidence>
<keyword evidence="4" id="KW-1185">Reference proteome</keyword>
<proteinExistence type="predicted"/>
<keyword evidence="1" id="KW-1133">Transmembrane helix</keyword>